<name>A0A077LTC0_9MICO</name>
<dbReference type="Gene3D" id="3.30.1360.20">
    <property type="entry name" value="Transcriptional coactivator/pterin dehydratase"/>
    <property type="match status" value="1"/>
</dbReference>
<evidence type="ECO:0000313" key="7">
    <source>
        <dbReference type="EMBL" id="CCH76401.1"/>
    </source>
</evidence>
<gene>
    <name evidence="7" type="ORF">BN12_1230024</name>
</gene>
<organism evidence="7 8">
    <name type="scientific">Nostocoides japonicum T1-X7</name>
    <dbReference type="NCBI Taxonomy" id="1194083"/>
    <lineage>
        <taxon>Bacteria</taxon>
        <taxon>Bacillati</taxon>
        <taxon>Actinomycetota</taxon>
        <taxon>Actinomycetes</taxon>
        <taxon>Micrococcales</taxon>
        <taxon>Intrasporangiaceae</taxon>
        <taxon>Nostocoides</taxon>
    </lineage>
</organism>
<comment type="similarity">
    <text evidence="2">Belongs to the pterin-4-alpha-carbinolamine dehydratase family.</text>
</comment>
<dbReference type="GO" id="GO:0006729">
    <property type="term" value="P:tetrahydrobiopterin biosynthetic process"/>
    <property type="evidence" value="ECO:0007669"/>
    <property type="project" value="InterPro"/>
</dbReference>
<evidence type="ECO:0000313" key="8">
    <source>
        <dbReference type="Proteomes" id="UP000035721"/>
    </source>
</evidence>
<accession>A0A077LTC0</accession>
<sequence length="219" mass="23391">MSGLTTQEIIDAGLADWRKLPPALHARFRIPSFPAGAAFVAAVAEAAEAANHHPDLTLAYGRVDVAVCTHSAGHVVTQQDVDLARQISDLARQHGLEPRPTDVAVLELGLDTADNARIAPFWAALLTGDAGNIAGGEVFDAGGRVPTVWFQDTDEHDTPRQRWHPDLWLAPEVAEERIAAAIAAGGTLVDDSYAPSFWVLADPDGNKACICTFLDRDEG</sequence>
<dbReference type="SUPFAM" id="SSF54593">
    <property type="entry name" value="Glyoxalase/Bleomycin resistance protein/Dihydroxybiphenyl dioxygenase"/>
    <property type="match status" value="1"/>
</dbReference>
<proteinExistence type="inferred from homology"/>
<evidence type="ECO:0000256" key="4">
    <source>
        <dbReference type="ARBA" id="ARBA00021735"/>
    </source>
</evidence>
<dbReference type="Proteomes" id="UP000035721">
    <property type="component" value="Unassembled WGS sequence"/>
</dbReference>
<feature type="domain" description="Glyoxalase-like" evidence="6">
    <location>
        <begin position="109"/>
        <end position="211"/>
    </location>
</feature>
<dbReference type="Pfam" id="PF01329">
    <property type="entry name" value="Pterin_4a"/>
    <property type="match status" value="1"/>
</dbReference>
<dbReference type="GO" id="GO:0008124">
    <property type="term" value="F:4-alpha-hydroxytetrahydrobiopterin dehydratase activity"/>
    <property type="evidence" value="ECO:0007669"/>
    <property type="project" value="UniProtKB-EC"/>
</dbReference>
<evidence type="ECO:0000256" key="3">
    <source>
        <dbReference type="ARBA" id="ARBA00013252"/>
    </source>
</evidence>
<dbReference type="InterPro" id="IPR036428">
    <property type="entry name" value="PCD_sf"/>
</dbReference>
<comment type="caution">
    <text evidence="7">The sequence shown here is derived from an EMBL/GenBank/DDBJ whole genome shotgun (WGS) entry which is preliminary data.</text>
</comment>
<evidence type="ECO:0000256" key="2">
    <source>
        <dbReference type="ARBA" id="ARBA00006472"/>
    </source>
</evidence>
<dbReference type="InterPro" id="IPR001533">
    <property type="entry name" value="Pterin_deHydtase"/>
</dbReference>
<dbReference type="Pfam" id="PF18029">
    <property type="entry name" value="Glyoxalase_6"/>
    <property type="match status" value="1"/>
</dbReference>
<dbReference type="PANTHER" id="PTHR12599:SF0">
    <property type="entry name" value="PTERIN-4-ALPHA-CARBINOLAMINE DEHYDRATASE"/>
    <property type="match status" value="1"/>
</dbReference>
<dbReference type="EC" id="4.2.1.96" evidence="3"/>
<dbReference type="OrthoDB" id="15077at2"/>
<dbReference type="SUPFAM" id="SSF55248">
    <property type="entry name" value="PCD-like"/>
    <property type="match status" value="1"/>
</dbReference>
<dbReference type="RefSeq" id="WP_048553152.1">
    <property type="nucleotide sequence ID" value="NZ_HF570958.1"/>
</dbReference>
<evidence type="ECO:0000256" key="5">
    <source>
        <dbReference type="ARBA" id="ARBA00023239"/>
    </source>
</evidence>
<evidence type="ECO:0000259" key="6">
    <source>
        <dbReference type="Pfam" id="PF18029"/>
    </source>
</evidence>
<dbReference type="InterPro" id="IPR041581">
    <property type="entry name" value="Glyoxalase_6"/>
</dbReference>
<reference evidence="7 8" key="1">
    <citation type="journal article" date="2013" name="ISME J.">
        <title>A metabolic model for members of the genus Tetrasphaera involved in enhanced biological phosphorus removal.</title>
        <authorList>
            <person name="Kristiansen R."/>
            <person name="Nguyen H.T.T."/>
            <person name="Saunders A.M."/>
            <person name="Nielsen J.L."/>
            <person name="Wimmer R."/>
            <person name="Le V.Q."/>
            <person name="McIlroy S.J."/>
            <person name="Petrovski S."/>
            <person name="Seviour R.J."/>
            <person name="Calteau A."/>
            <person name="Nielsen K.L."/>
            <person name="Nielsen P.H."/>
        </authorList>
    </citation>
    <scope>NUCLEOTIDE SEQUENCE [LARGE SCALE GENOMIC DNA]</scope>
    <source>
        <strain evidence="7 8">T1-X7</strain>
    </source>
</reference>
<dbReference type="PANTHER" id="PTHR12599">
    <property type="entry name" value="PTERIN-4-ALPHA-CARBINOLAMINE DEHYDRATASE"/>
    <property type="match status" value="1"/>
</dbReference>
<keyword evidence="5" id="KW-0456">Lyase</keyword>
<dbReference type="NCBIfam" id="NF002017">
    <property type="entry name" value="PRK00823.1-2"/>
    <property type="match status" value="1"/>
</dbReference>
<protein>
    <recommendedName>
        <fullName evidence="4">Putative pterin-4-alpha-carbinolamine dehydratase</fullName>
        <ecNumber evidence="3">4.2.1.96</ecNumber>
    </recommendedName>
</protein>
<comment type="catalytic activity">
    <reaction evidence="1">
        <text>(4aS,6R)-4a-hydroxy-L-erythro-5,6,7,8-tetrahydrobiopterin = (6R)-L-erythro-6,7-dihydrobiopterin + H2O</text>
        <dbReference type="Rhea" id="RHEA:11920"/>
        <dbReference type="ChEBI" id="CHEBI:15377"/>
        <dbReference type="ChEBI" id="CHEBI:15642"/>
        <dbReference type="ChEBI" id="CHEBI:43120"/>
        <dbReference type="EC" id="4.2.1.96"/>
    </reaction>
</comment>
<keyword evidence="8" id="KW-1185">Reference proteome</keyword>
<evidence type="ECO:0000256" key="1">
    <source>
        <dbReference type="ARBA" id="ARBA00001554"/>
    </source>
</evidence>
<dbReference type="InterPro" id="IPR029068">
    <property type="entry name" value="Glyas_Bleomycin-R_OHBP_Dase"/>
</dbReference>
<dbReference type="AlphaFoldDB" id="A0A077LTC0"/>
<dbReference type="Gene3D" id="3.10.180.10">
    <property type="entry name" value="2,3-Dihydroxybiphenyl 1,2-Dioxygenase, domain 1"/>
    <property type="match status" value="1"/>
</dbReference>
<dbReference type="STRING" id="1194083.BN12_1230024"/>
<dbReference type="EMBL" id="CAJB01000028">
    <property type="protein sequence ID" value="CCH76401.1"/>
    <property type="molecule type" value="Genomic_DNA"/>
</dbReference>